<sequence length="415" mass="44850">MTTSADIAEARRNKTLIIFILGLLATIDPFSIDFYLPAFKDIAQDLHATINQVSLSISSYFAGMAIGQIIYGPIVDRFGRRRPLYFGLGLYIVSSVLCMTAHNVEEIITYRFMQALTGSVAAVAALAMVRDFYPVKESASIFSTIMLIIGISPLAAPSLGGLVASVAGWQWVFAILIFVVLVLIALVIFFLPPSALPDKTVSLKPKPIITTFWKIFCNRQFITFTLAGNFAFAILFVYVTASPIIFMDHYKLSPKAFGLIFTLLSFGFIASNRMNIVFLKRFSSGQIFKTAMLVQVGIAVIFLIAEWNDWLGMYGAIGMFLLMLGTLGSLASNSSAIALAPFKSNIGSASALLGFIQIGIAGAISALTGLVSFKTLVPIPALMLSTCIIAVLIYFIGTSGIKHLEAPDDGAVVTH</sequence>
<evidence type="ECO:0000256" key="7">
    <source>
        <dbReference type="ARBA" id="ARBA00023136"/>
    </source>
</evidence>
<protein>
    <submittedName>
        <fullName evidence="9">Multidrug effflux MFS transporter</fullName>
    </submittedName>
</protein>
<evidence type="ECO:0000256" key="5">
    <source>
        <dbReference type="ARBA" id="ARBA00022692"/>
    </source>
</evidence>
<dbReference type="InterPro" id="IPR020846">
    <property type="entry name" value="MFS_dom"/>
</dbReference>
<dbReference type="CDD" id="cd17320">
    <property type="entry name" value="MFS_MdfA_MDR_like"/>
    <property type="match status" value="1"/>
</dbReference>
<evidence type="ECO:0000313" key="10">
    <source>
        <dbReference type="Proteomes" id="UP000429232"/>
    </source>
</evidence>
<comment type="subcellular location">
    <subcellularLocation>
        <location evidence="1">Cell membrane</location>
        <topology evidence="1">Multi-pass membrane protein</topology>
    </subcellularLocation>
</comment>
<dbReference type="GO" id="GO:0005886">
    <property type="term" value="C:plasma membrane"/>
    <property type="evidence" value="ECO:0007669"/>
    <property type="project" value="UniProtKB-SubCell"/>
</dbReference>
<name>A0A6I4IN93_9SPHI</name>
<evidence type="ECO:0000256" key="1">
    <source>
        <dbReference type="ARBA" id="ARBA00004651"/>
    </source>
</evidence>
<dbReference type="InterPro" id="IPR011701">
    <property type="entry name" value="MFS"/>
</dbReference>
<keyword evidence="5" id="KW-0812">Transmembrane</keyword>
<evidence type="ECO:0000256" key="4">
    <source>
        <dbReference type="ARBA" id="ARBA00022475"/>
    </source>
</evidence>
<dbReference type="NCBIfam" id="TIGR00710">
    <property type="entry name" value="efflux_Bcr_CflA"/>
    <property type="match status" value="1"/>
</dbReference>
<dbReference type="AlphaFoldDB" id="A0A6I4IN93"/>
<dbReference type="GO" id="GO:1990961">
    <property type="term" value="P:xenobiotic detoxification by transmembrane export across the plasma membrane"/>
    <property type="evidence" value="ECO:0007669"/>
    <property type="project" value="InterPro"/>
</dbReference>
<dbReference type="Proteomes" id="UP000429232">
    <property type="component" value="Chromosome"/>
</dbReference>
<dbReference type="PANTHER" id="PTHR23502:SF132">
    <property type="entry name" value="POLYAMINE TRANSPORTER 2-RELATED"/>
    <property type="match status" value="1"/>
</dbReference>
<comment type="similarity">
    <text evidence="2">Belongs to the major facilitator superfamily. Bcr/CmlA family.</text>
</comment>
<dbReference type="EMBL" id="CP066775">
    <property type="protein sequence ID" value="QQL49486.1"/>
    <property type="molecule type" value="Genomic_DNA"/>
</dbReference>
<dbReference type="SUPFAM" id="SSF103473">
    <property type="entry name" value="MFS general substrate transporter"/>
    <property type="match status" value="1"/>
</dbReference>
<evidence type="ECO:0000313" key="9">
    <source>
        <dbReference type="EMBL" id="QQL49486.1"/>
    </source>
</evidence>
<feature type="domain" description="Major facilitator superfamily (MFS) profile" evidence="8">
    <location>
        <begin position="14"/>
        <end position="402"/>
    </location>
</feature>
<accession>A0A6I4IN93</accession>
<evidence type="ECO:0000259" key="8">
    <source>
        <dbReference type="PROSITE" id="PS50850"/>
    </source>
</evidence>
<organism evidence="9 10">
    <name type="scientific">Mucilaginibacter ginkgonis</name>
    <dbReference type="NCBI Taxonomy" id="2682091"/>
    <lineage>
        <taxon>Bacteria</taxon>
        <taxon>Pseudomonadati</taxon>
        <taxon>Bacteroidota</taxon>
        <taxon>Sphingobacteriia</taxon>
        <taxon>Sphingobacteriales</taxon>
        <taxon>Sphingobacteriaceae</taxon>
        <taxon>Mucilaginibacter</taxon>
    </lineage>
</organism>
<dbReference type="RefSeq" id="WP_157524600.1">
    <property type="nucleotide sequence ID" value="NZ_CP066775.1"/>
</dbReference>
<dbReference type="InterPro" id="IPR004812">
    <property type="entry name" value="Efflux_drug-R_Bcr/CmlA"/>
</dbReference>
<dbReference type="PANTHER" id="PTHR23502">
    <property type="entry name" value="MAJOR FACILITATOR SUPERFAMILY"/>
    <property type="match status" value="1"/>
</dbReference>
<dbReference type="Gene3D" id="1.20.1720.10">
    <property type="entry name" value="Multidrug resistance protein D"/>
    <property type="match status" value="1"/>
</dbReference>
<proteinExistence type="inferred from homology"/>
<reference evidence="9 10" key="1">
    <citation type="submission" date="2020-12" db="EMBL/GenBank/DDBJ databases">
        <title>HMF7856_wgs.fasta genome submission.</title>
        <authorList>
            <person name="Kang H."/>
            <person name="Kim H."/>
            <person name="Joh K."/>
        </authorList>
    </citation>
    <scope>NUCLEOTIDE SEQUENCE [LARGE SCALE GENOMIC DNA]</scope>
    <source>
        <strain evidence="9 10">HMF7856</strain>
    </source>
</reference>
<keyword evidence="10" id="KW-1185">Reference proteome</keyword>
<evidence type="ECO:0000256" key="6">
    <source>
        <dbReference type="ARBA" id="ARBA00022989"/>
    </source>
</evidence>
<dbReference type="InterPro" id="IPR036259">
    <property type="entry name" value="MFS_trans_sf"/>
</dbReference>
<dbReference type="GO" id="GO:0042910">
    <property type="term" value="F:xenobiotic transmembrane transporter activity"/>
    <property type="evidence" value="ECO:0007669"/>
    <property type="project" value="InterPro"/>
</dbReference>
<keyword evidence="3" id="KW-0813">Transport</keyword>
<gene>
    <name evidence="9" type="ORF">GO620_015130</name>
</gene>
<keyword evidence="4" id="KW-1003">Cell membrane</keyword>
<dbReference type="PROSITE" id="PS50850">
    <property type="entry name" value="MFS"/>
    <property type="match status" value="1"/>
</dbReference>
<evidence type="ECO:0000256" key="2">
    <source>
        <dbReference type="ARBA" id="ARBA00006236"/>
    </source>
</evidence>
<dbReference type="KEGG" id="mgik:GO620_015130"/>
<keyword evidence="6" id="KW-1133">Transmembrane helix</keyword>
<keyword evidence="7" id="KW-0472">Membrane</keyword>
<dbReference type="Pfam" id="PF07690">
    <property type="entry name" value="MFS_1"/>
    <property type="match status" value="1"/>
</dbReference>
<evidence type="ECO:0000256" key="3">
    <source>
        <dbReference type="ARBA" id="ARBA00022448"/>
    </source>
</evidence>